<dbReference type="Proteomes" id="UP000247536">
    <property type="component" value="Unassembled WGS sequence"/>
</dbReference>
<evidence type="ECO:0000313" key="4">
    <source>
        <dbReference type="EMBL" id="PYB77091.1"/>
    </source>
</evidence>
<feature type="transmembrane region" description="Helical" evidence="2">
    <location>
        <begin position="94"/>
        <end position="116"/>
    </location>
</feature>
<feature type="transmembrane region" description="Helical" evidence="2">
    <location>
        <begin position="128"/>
        <end position="151"/>
    </location>
</feature>
<dbReference type="EMBL" id="QJRY01000001">
    <property type="protein sequence ID" value="PYB77091.1"/>
    <property type="molecule type" value="Genomic_DNA"/>
</dbReference>
<dbReference type="SUPFAM" id="SSF53335">
    <property type="entry name" value="S-adenosyl-L-methionine-dependent methyltransferases"/>
    <property type="match status" value="1"/>
</dbReference>
<dbReference type="Gene3D" id="3.40.50.720">
    <property type="entry name" value="NAD(P)-binding Rossmann-like Domain"/>
    <property type="match status" value="2"/>
</dbReference>
<reference evidence="4 5" key="1">
    <citation type="submission" date="2018-06" db="EMBL/GenBank/DDBJ databases">
        <title>Rhizobium wuzhouense sp. nov., isolated from roots of Oryza officinalis.</title>
        <authorList>
            <person name="Yuan T."/>
        </authorList>
    </citation>
    <scope>NUCLEOTIDE SEQUENCE [LARGE SCALE GENOMIC DNA]</scope>
    <source>
        <strain evidence="4 5">W44</strain>
    </source>
</reference>
<dbReference type="CDD" id="cd05237">
    <property type="entry name" value="UDP_invert_4-6DH_SDR_e"/>
    <property type="match status" value="1"/>
</dbReference>
<name>A0ABX5NW23_9HYPH</name>
<proteinExistence type="inferred from homology"/>
<dbReference type="SUPFAM" id="SSF51735">
    <property type="entry name" value="NAD(P)-binding Rossmann-fold domains"/>
    <property type="match status" value="1"/>
</dbReference>
<feature type="transmembrane region" description="Helical" evidence="2">
    <location>
        <begin position="29"/>
        <end position="51"/>
    </location>
</feature>
<dbReference type="InterPro" id="IPR051203">
    <property type="entry name" value="Polysaccharide_Synthase-Rel"/>
</dbReference>
<accession>A0ABX5NW23</accession>
<dbReference type="Pfam" id="PF02719">
    <property type="entry name" value="Polysacc_synt_2"/>
    <property type="match status" value="1"/>
</dbReference>
<dbReference type="InterPro" id="IPR029063">
    <property type="entry name" value="SAM-dependent_MTases_sf"/>
</dbReference>
<dbReference type="RefSeq" id="WP_110789524.1">
    <property type="nucleotide sequence ID" value="NZ_QJRY01000001.1"/>
</dbReference>
<keyword evidence="2" id="KW-1133">Transmembrane helix</keyword>
<gene>
    <name evidence="4" type="ORF">DMY87_01535</name>
</gene>
<evidence type="ECO:0000256" key="2">
    <source>
        <dbReference type="SAM" id="Phobius"/>
    </source>
</evidence>
<dbReference type="InterPro" id="IPR036291">
    <property type="entry name" value="NAD(P)-bd_dom_sf"/>
</dbReference>
<evidence type="ECO:0000256" key="1">
    <source>
        <dbReference type="ARBA" id="ARBA00007430"/>
    </source>
</evidence>
<dbReference type="InterPro" id="IPR003869">
    <property type="entry name" value="Polysac_CapD-like"/>
</dbReference>
<sequence length="643" mass="70488">MLASDWINQPLVKRIREKIIKAPRFWKRAVMMSLDVIALIIALWASYAIRLSVWTPAITSERLILAAFAPIVAIPIFIRLGLYRSVIRYLPEAAIWTIIKAMLIATTSWVIIIFLMEMAGQGIVPRSVPFLYLILGTLLIGGTRFAAKWILMSGTGLRRDEEPIFIYGAGPAAAQLARALRGHGNRYVMGLIDDDSANHGRDIGGYRVFPSSDLPSLVDRYGIQEIVLSMSSIPMDKRQAVLARVTGLGVKVRSLPDISDLVDGRYIVNQIREIEIDELLGRSCVPADAGLLDQALAGKTVMVTGAGGSIGSELCRLIIRRGPEKLILFEANEYALYRIEQELLATGNHAVVPVLGSVTDAKTVARAIQTHNVQVLYHAAAHKHVPLVEANVLEGIRNNVFGTLTVATVAATQKVEHFVLISSDKAVRPTNVMGATKRWAELVVRQMAIEARDKQKKQVFCAVRFGNVIGSNGSVVPLFKQQIAKGGPVTITDPDMTRYFMAIPEAAELIVQAGALSAGGDVFLLDMGEPVRIGDLAENMIRLAGFNIRDSKNPDNGIAIEVIGKRPGEKLFEELFYDRKNAKPTRHPKIMRADSAAIASYDIASWLRKLEHEIVAENEEQARKVLFALISTDESAGQAVAHS</sequence>
<feature type="transmembrane region" description="Helical" evidence="2">
    <location>
        <begin position="63"/>
        <end position="82"/>
    </location>
</feature>
<organism evidence="4 5">
    <name type="scientific">Rhizobium wuzhouense</name>
    <dbReference type="NCBI Taxonomy" id="1986026"/>
    <lineage>
        <taxon>Bacteria</taxon>
        <taxon>Pseudomonadati</taxon>
        <taxon>Pseudomonadota</taxon>
        <taxon>Alphaproteobacteria</taxon>
        <taxon>Hyphomicrobiales</taxon>
        <taxon>Rhizobiaceae</taxon>
        <taxon>Rhizobium/Agrobacterium group</taxon>
        <taxon>Rhizobium</taxon>
    </lineage>
</organism>
<feature type="domain" description="Polysaccharide biosynthesis protein CapD-like" evidence="3">
    <location>
        <begin position="301"/>
        <end position="593"/>
    </location>
</feature>
<comment type="caution">
    <text evidence="4">The sequence shown here is derived from an EMBL/GenBank/DDBJ whole genome shotgun (WGS) entry which is preliminary data.</text>
</comment>
<keyword evidence="5" id="KW-1185">Reference proteome</keyword>
<comment type="similarity">
    <text evidence="1">Belongs to the polysaccharide synthase family.</text>
</comment>
<keyword evidence="2" id="KW-0472">Membrane</keyword>
<dbReference type="PANTHER" id="PTHR43318">
    <property type="entry name" value="UDP-N-ACETYLGLUCOSAMINE 4,6-DEHYDRATASE"/>
    <property type="match status" value="1"/>
</dbReference>
<evidence type="ECO:0000259" key="3">
    <source>
        <dbReference type="Pfam" id="PF02719"/>
    </source>
</evidence>
<dbReference type="PANTHER" id="PTHR43318:SF1">
    <property type="entry name" value="POLYSACCHARIDE BIOSYNTHESIS PROTEIN EPSC-RELATED"/>
    <property type="match status" value="1"/>
</dbReference>
<evidence type="ECO:0000313" key="5">
    <source>
        <dbReference type="Proteomes" id="UP000247536"/>
    </source>
</evidence>
<protein>
    <submittedName>
        <fullName evidence="4">Polysaccharide biosynthesis protein</fullName>
    </submittedName>
</protein>
<keyword evidence="2" id="KW-0812">Transmembrane</keyword>